<evidence type="ECO:0000313" key="3">
    <source>
        <dbReference type="EMBL" id="MFD2834755.1"/>
    </source>
</evidence>
<dbReference type="InterPro" id="IPR013815">
    <property type="entry name" value="ATP_grasp_subdomain_1"/>
</dbReference>
<reference evidence="4" key="1">
    <citation type="journal article" date="2019" name="Int. J. Syst. Evol. Microbiol.">
        <title>The Global Catalogue of Microorganisms (GCM) 10K type strain sequencing project: providing services to taxonomists for standard genome sequencing and annotation.</title>
        <authorList>
            <consortium name="The Broad Institute Genomics Platform"/>
            <consortium name="The Broad Institute Genome Sequencing Center for Infectious Disease"/>
            <person name="Wu L."/>
            <person name="Ma J."/>
        </authorList>
    </citation>
    <scope>NUCLEOTIDE SEQUENCE [LARGE SCALE GENOMIC DNA]</scope>
    <source>
        <strain evidence="4">KCTC 52925</strain>
    </source>
</reference>
<dbReference type="SUPFAM" id="SSF56059">
    <property type="entry name" value="Glutathione synthetase ATP-binding domain-like"/>
    <property type="match status" value="1"/>
</dbReference>
<evidence type="ECO:0000259" key="2">
    <source>
        <dbReference type="Pfam" id="PF01326"/>
    </source>
</evidence>
<protein>
    <submittedName>
        <fullName evidence="3">PEP/pyruvate-binding domain-containing protein</fullName>
    </submittedName>
</protein>
<dbReference type="SUPFAM" id="SSF52009">
    <property type="entry name" value="Phosphohistidine domain"/>
    <property type="match status" value="1"/>
</dbReference>
<evidence type="ECO:0000313" key="4">
    <source>
        <dbReference type="Proteomes" id="UP001597438"/>
    </source>
</evidence>
<dbReference type="InterPro" id="IPR002192">
    <property type="entry name" value="PPDK_AMP/ATP-bd"/>
</dbReference>
<dbReference type="InterPro" id="IPR008279">
    <property type="entry name" value="PEP-util_enz_mobile_dom"/>
</dbReference>
<comment type="caution">
    <text evidence="3">The sequence shown here is derived from an EMBL/GenBank/DDBJ whole genome shotgun (WGS) entry which is preliminary data.</text>
</comment>
<name>A0ABW5X6P0_9FLAO</name>
<dbReference type="PANTHER" id="PTHR43615">
    <property type="entry name" value="PHOSPHOENOLPYRUVATE SYNTHASE-RELATED"/>
    <property type="match status" value="1"/>
</dbReference>
<accession>A0ABW5X6P0</accession>
<dbReference type="InterPro" id="IPR051549">
    <property type="entry name" value="PEP_Utilizing_Enz"/>
</dbReference>
<feature type="domain" description="Pyruvate phosphate dikinase AMP/ATP-binding" evidence="2">
    <location>
        <begin position="12"/>
        <end position="290"/>
    </location>
</feature>
<dbReference type="Gene3D" id="3.30.470.20">
    <property type="entry name" value="ATP-grasp fold, B domain"/>
    <property type="match status" value="1"/>
</dbReference>
<dbReference type="Gene3D" id="3.30.1490.20">
    <property type="entry name" value="ATP-grasp fold, A domain"/>
    <property type="match status" value="1"/>
</dbReference>
<gene>
    <name evidence="3" type="ORF">ACFSYS_15795</name>
</gene>
<dbReference type="Pfam" id="PF00391">
    <property type="entry name" value="PEP-utilizers"/>
    <property type="match status" value="1"/>
</dbReference>
<dbReference type="Pfam" id="PF01326">
    <property type="entry name" value="PPDK_N"/>
    <property type="match status" value="1"/>
</dbReference>
<sequence>MICYGKTYRNGIGGKAEGLYKLRKLGMQVPDFLVIHYKNFKGIISESKPDGSESELISQKLLNYKLPAEDWKKLDKILRKWDFPNTPVVVRSSVLDEDAAKNAFPGIMQSFLNIFTKQELERAVGKCAASAWSPTARAYRKQHNLDPIARPAVIIQQQVNPDASGVAFTTFPEFPQEMAIHAVLGFAEGLMNGAAEGDEFYFEKASGKLHRQIIATKTTALRKAEDQGLKPVATILEKQNHPCIEKAVLERLFKTAQAAEKTCGVPLDIEFAIKNQELYFLQARSITQKIPEVVVYDNSNIQESYCGVTTPLTFSFASRAYKTVYQQTMQVLGISKNVISRHDHILSNLLALVKGRIYYNINNWYRGLQLLPSFKQNKADMELMMGLQEPVDFIEDLKKNLAEKIKLLPKLALNYYRLWRKISKLHKLVPDFQQHFQKYYAEFYKITPQSLPSENFLQKKKGLDENLINSWAIPIINDFNVMMLNGNVLRKLKKAGIQNPEEFLGRYLSGDQEIESTQPTIAMMEVAEIATKCKELKNLILSLPHNLHQKIEKEHPVFFREVSYFIQRYGDRTVGELKLETQTMRVEPLIFYKYLRNFLSGEKIRKINLERVSEKAKAKLENLLKTKSFFFRRKLQKNLKKLQMAIRYRESLRLERTRLFGMYRAIYRAYGHYQLENGKLDNVADVFYLTEKELVQAGIIDRFKSIVAERKAEFENYRKIEVQSRVIVPFPPLKEEKVVSAPNLFKGQGCYPGQVSGEIAVIKDPGDSLDVNNKIICAQRTDPGWAALFPTCKGVLIEKGSALSHSVILLRELGIPTIVNVPGLCNRLASGEKIKMDGGTGEIFRIEEKYQTPKTTENSV</sequence>
<evidence type="ECO:0000259" key="1">
    <source>
        <dbReference type="Pfam" id="PF00391"/>
    </source>
</evidence>
<dbReference type="RefSeq" id="WP_251740685.1">
    <property type="nucleotide sequence ID" value="NZ_JBHUOJ010000033.1"/>
</dbReference>
<feature type="domain" description="PEP-utilising enzyme mobile" evidence="1">
    <location>
        <begin position="773"/>
        <end position="841"/>
    </location>
</feature>
<dbReference type="PANTHER" id="PTHR43615:SF1">
    <property type="entry name" value="PPDK_N DOMAIN-CONTAINING PROTEIN"/>
    <property type="match status" value="1"/>
</dbReference>
<dbReference type="EMBL" id="JBHUOJ010000033">
    <property type="protein sequence ID" value="MFD2834755.1"/>
    <property type="molecule type" value="Genomic_DNA"/>
</dbReference>
<keyword evidence="4" id="KW-1185">Reference proteome</keyword>
<dbReference type="InterPro" id="IPR036637">
    <property type="entry name" value="Phosphohistidine_dom_sf"/>
</dbReference>
<dbReference type="Gene3D" id="3.50.30.10">
    <property type="entry name" value="Phosphohistidine domain"/>
    <property type="match status" value="1"/>
</dbReference>
<organism evidence="3 4">
    <name type="scientific">Christiangramia antarctica</name>
    <dbReference type="NCBI Taxonomy" id="2058158"/>
    <lineage>
        <taxon>Bacteria</taxon>
        <taxon>Pseudomonadati</taxon>
        <taxon>Bacteroidota</taxon>
        <taxon>Flavobacteriia</taxon>
        <taxon>Flavobacteriales</taxon>
        <taxon>Flavobacteriaceae</taxon>
        <taxon>Christiangramia</taxon>
    </lineage>
</organism>
<dbReference type="Proteomes" id="UP001597438">
    <property type="component" value="Unassembled WGS sequence"/>
</dbReference>
<proteinExistence type="predicted"/>